<gene>
    <name evidence="1" type="ORF">CT0861_03179</name>
</gene>
<dbReference type="SUPFAM" id="SSF51197">
    <property type="entry name" value="Clavaminate synthase-like"/>
    <property type="match status" value="1"/>
</dbReference>
<dbReference type="EMBL" id="LFIV01000107">
    <property type="protein sequence ID" value="KZL69418.1"/>
    <property type="molecule type" value="Genomic_DNA"/>
</dbReference>
<reference evidence="1 2" key="1">
    <citation type="submission" date="2015-06" db="EMBL/GenBank/DDBJ databases">
        <title>Survival trade-offs in plant roots during colonization by closely related pathogenic and mutualistic fungi.</title>
        <authorList>
            <person name="Hacquard S."/>
            <person name="Kracher B."/>
            <person name="Hiruma K."/>
            <person name="Weinman A."/>
            <person name="Muench P."/>
            <person name="Garrido Oter R."/>
            <person name="Ver Loren van Themaat E."/>
            <person name="Dallerey J.-F."/>
            <person name="Damm U."/>
            <person name="Henrissat B."/>
            <person name="Lespinet O."/>
            <person name="Thon M."/>
            <person name="Kemen E."/>
            <person name="McHardy A.C."/>
            <person name="Schulze-Lefert P."/>
            <person name="O'Connell R.J."/>
        </authorList>
    </citation>
    <scope>NUCLEOTIDE SEQUENCE [LARGE SCALE GENOMIC DNA]</scope>
    <source>
        <strain evidence="1 2">0861</strain>
    </source>
</reference>
<keyword evidence="2" id="KW-1185">Reference proteome</keyword>
<name>A0A166RLM2_9PEZI</name>
<comment type="caution">
    <text evidence="1">The sequence shown here is derived from an EMBL/GenBank/DDBJ whole genome shotgun (WGS) entry which is preliminary data.</text>
</comment>
<dbReference type="PANTHER" id="PTHR30613:SF1">
    <property type="entry name" value="DUF1479 DOMAIN PROTEIN (AFU_ORTHOLOGUE AFUA_5G09280)"/>
    <property type="match status" value="1"/>
</dbReference>
<proteinExistence type="predicted"/>
<sequence length="436" mass="48617">MPGRLINWPAWQEYENEPDEIAFKEDFARAKAAVIAEYGQEALTKSWLKVCKELETVTNQLANQGSAAVPVYEYSEIDTKGFNEEQKEQIKARGCCIVRNTIPEDKARSLFQGLKNFVTENRGSINGWPVESPAILRLFNSPTQIKIRTDPRHIGLQRQLNALFHDASGETSPEPLSYTDATRIRPPGQTFLGLGPHIDAGSLCRWAHPQYRKVYDRIFSGEPENHDAYDLDVRKDADQYMFHAGAHSAVFRAFQGWTALTPASPSCGTLMLYPNVKTVIAYVVLRPFFSPPKDESDMMDASKWAFDGKSPWFPGTTVLDSQRLSTSSHPHLRLKDCLVHIPSMGPGDTVWWHTDMCHAVDPEHNGEGDASVVYIAACPTTKTNKDYVKKQLQAALVGGGPPDRVGLKLDESALKGYKGFDDVSEEGKMVLGFNLL</sequence>
<organism evidence="1 2">
    <name type="scientific">Colletotrichum tofieldiae</name>
    <dbReference type="NCBI Taxonomy" id="708197"/>
    <lineage>
        <taxon>Eukaryota</taxon>
        <taxon>Fungi</taxon>
        <taxon>Dikarya</taxon>
        <taxon>Ascomycota</taxon>
        <taxon>Pezizomycotina</taxon>
        <taxon>Sordariomycetes</taxon>
        <taxon>Hypocreomycetidae</taxon>
        <taxon>Glomerellales</taxon>
        <taxon>Glomerellaceae</taxon>
        <taxon>Colletotrichum</taxon>
        <taxon>Colletotrichum spaethianum species complex</taxon>
    </lineage>
</organism>
<dbReference type="STRING" id="708197.A0A166RLM2"/>
<dbReference type="PANTHER" id="PTHR30613">
    <property type="entry name" value="UNCHARACTERIZED PROTEIN YBIU-RELATED"/>
    <property type="match status" value="1"/>
</dbReference>
<dbReference type="Proteomes" id="UP000076552">
    <property type="component" value="Unassembled WGS sequence"/>
</dbReference>
<protein>
    <submittedName>
        <fullName evidence="1">DUF1479 domain protein</fullName>
    </submittedName>
</protein>
<dbReference type="Gene3D" id="2.60.120.330">
    <property type="entry name" value="B-lactam Antibiotic, Isopenicillin N Synthase, Chain"/>
    <property type="match status" value="1"/>
</dbReference>
<evidence type="ECO:0000313" key="1">
    <source>
        <dbReference type="EMBL" id="KZL69418.1"/>
    </source>
</evidence>
<accession>A0A166RLM2</accession>
<dbReference type="InterPro" id="IPR010856">
    <property type="entry name" value="Gig2-like"/>
</dbReference>
<evidence type="ECO:0000313" key="2">
    <source>
        <dbReference type="Proteomes" id="UP000076552"/>
    </source>
</evidence>
<dbReference type="Pfam" id="PF07350">
    <property type="entry name" value="Gig2-like"/>
    <property type="match status" value="1"/>
</dbReference>
<dbReference type="InterPro" id="IPR027443">
    <property type="entry name" value="IPNS-like_sf"/>
</dbReference>
<dbReference type="AlphaFoldDB" id="A0A166RLM2"/>